<evidence type="ECO:0000313" key="3">
    <source>
        <dbReference type="Proteomes" id="UP000663881"/>
    </source>
</evidence>
<sequence>MMIGLFGYRLVVAGLFFEWIMTSNGVAG</sequence>
<comment type="caution">
    <text evidence="2">The sequence shown here is derived from an EMBL/GenBank/DDBJ whole genome shotgun (WGS) entry which is preliminary data.</text>
</comment>
<keyword evidence="1" id="KW-0812">Transmembrane</keyword>
<dbReference type="AlphaFoldDB" id="A0A820EPX8"/>
<keyword evidence="1" id="KW-0472">Membrane</keyword>
<protein>
    <submittedName>
        <fullName evidence="2">Uncharacterized protein</fullName>
    </submittedName>
</protein>
<dbReference type="EMBL" id="CAJOAY010012470">
    <property type="protein sequence ID" value="CAF4252107.1"/>
    <property type="molecule type" value="Genomic_DNA"/>
</dbReference>
<proteinExistence type="predicted"/>
<keyword evidence="1" id="KW-1133">Transmembrane helix</keyword>
<organism evidence="2 3">
    <name type="scientific">Adineta steineri</name>
    <dbReference type="NCBI Taxonomy" id="433720"/>
    <lineage>
        <taxon>Eukaryota</taxon>
        <taxon>Metazoa</taxon>
        <taxon>Spiralia</taxon>
        <taxon>Gnathifera</taxon>
        <taxon>Rotifera</taxon>
        <taxon>Eurotatoria</taxon>
        <taxon>Bdelloidea</taxon>
        <taxon>Adinetida</taxon>
        <taxon>Adinetidae</taxon>
        <taxon>Adineta</taxon>
    </lineage>
</organism>
<accession>A0A820EPX8</accession>
<name>A0A820EPX8_9BILA</name>
<dbReference type="Proteomes" id="UP000663881">
    <property type="component" value="Unassembled WGS sequence"/>
</dbReference>
<reference evidence="2" key="1">
    <citation type="submission" date="2021-02" db="EMBL/GenBank/DDBJ databases">
        <authorList>
            <person name="Nowell W R."/>
        </authorList>
    </citation>
    <scope>NUCLEOTIDE SEQUENCE</scope>
</reference>
<gene>
    <name evidence="2" type="ORF">OKA104_LOCUS43657</name>
</gene>
<feature type="transmembrane region" description="Helical" evidence="1">
    <location>
        <begin position="6"/>
        <end position="27"/>
    </location>
</feature>
<evidence type="ECO:0000313" key="2">
    <source>
        <dbReference type="EMBL" id="CAF4252107.1"/>
    </source>
</evidence>
<evidence type="ECO:0000256" key="1">
    <source>
        <dbReference type="SAM" id="Phobius"/>
    </source>
</evidence>
<feature type="non-terminal residue" evidence="2">
    <location>
        <position position="1"/>
    </location>
</feature>
<feature type="non-terminal residue" evidence="2">
    <location>
        <position position="28"/>
    </location>
</feature>